<dbReference type="Proteomes" id="UP000663859">
    <property type="component" value="Unassembled WGS sequence"/>
</dbReference>
<name>A0A8J2BQL5_9BACT</name>
<protein>
    <submittedName>
        <fullName evidence="1">Uncharacterized protein</fullName>
    </submittedName>
</protein>
<dbReference type="EMBL" id="CAJNOB010000045">
    <property type="protein sequence ID" value="CAF0702301.1"/>
    <property type="molecule type" value="Genomic_DNA"/>
</dbReference>
<organism evidence="1 2">
    <name type="scientific">Candidatus Methylacidithermus pantelleriae</name>
    <dbReference type="NCBI Taxonomy" id="2744239"/>
    <lineage>
        <taxon>Bacteria</taxon>
        <taxon>Pseudomonadati</taxon>
        <taxon>Verrucomicrobiota</taxon>
        <taxon>Methylacidiphilae</taxon>
        <taxon>Methylacidiphilales</taxon>
        <taxon>Methylacidiphilaceae</taxon>
        <taxon>Candidatus Methylacidithermus</taxon>
    </lineage>
</organism>
<evidence type="ECO:0000313" key="1">
    <source>
        <dbReference type="EMBL" id="CAF0702301.1"/>
    </source>
</evidence>
<proteinExistence type="predicted"/>
<comment type="caution">
    <text evidence="1">The sequence shown here is derived from an EMBL/GenBank/DDBJ whole genome shotgun (WGS) entry which is preliminary data.</text>
</comment>
<gene>
    <name evidence="1" type="ORF">MPNT_50029</name>
</gene>
<keyword evidence="2" id="KW-1185">Reference proteome</keyword>
<sequence>MDFDRRQSSQRENFVVFLLLWYFFPSGEGTDREILG</sequence>
<dbReference type="AlphaFoldDB" id="A0A8J2BQL5"/>
<evidence type="ECO:0000313" key="2">
    <source>
        <dbReference type="Proteomes" id="UP000663859"/>
    </source>
</evidence>
<accession>A0A8J2BQL5</accession>
<reference evidence="1" key="1">
    <citation type="submission" date="2021-02" db="EMBL/GenBank/DDBJ databases">
        <authorList>
            <person name="Cremers G."/>
            <person name="Picone N."/>
        </authorList>
    </citation>
    <scope>NUCLEOTIDE SEQUENCE</scope>
    <source>
        <strain evidence="1">PQ17</strain>
    </source>
</reference>